<evidence type="ECO:0000313" key="3">
    <source>
        <dbReference type="EMBL" id="KAK7054969.1"/>
    </source>
</evidence>
<feature type="coiled-coil region" evidence="1">
    <location>
        <begin position="59"/>
        <end position="93"/>
    </location>
</feature>
<organism evidence="3 4">
    <name type="scientific">Paramarasmius palmivorus</name>
    <dbReference type="NCBI Taxonomy" id="297713"/>
    <lineage>
        <taxon>Eukaryota</taxon>
        <taxon>Fungi</taxon>
        <taxon>Dikarya</taxon>
        <taxon>Basidiomycota</taxon>
        <taxon>Agaricomycotina</taxon>
        <taxon>Agaricomycetes</taxon>
        <taxon>Agaricomycetidae</taxon>
        <taxon>Agaricales</taxon>
        <taxon>Marasmiineae</taxon>
        <taxon>Marasmiaceae</taxon>
        <taxon>Paramarasmius</taxon>
    </lineage>
</organism>
<accession>A0AAW0DU89</accession>
<name>A0AAW0DU89_9AGAR</name>
<dbReference type="Proteomes" id="UP001383192">
    <property type="component" value="Unassembled WGS sequence"/>
</dbReference>
<proteinExistence type="predicted"/>
<gene>
    <name evidence="3" type="ORF">VNI00_003432</name>
</gene>
<reference evidence="3 4" key="1">
    <citation type="submission" date="2024-01" db="EMBL/GenBank/DDBJ databases">
        <title>A draft genome for a cacao thread blight-causing isolate of Paramarasmius palmivorus.</title>
        <authorList>
            <person name="Baruah I.K."/>
            <person name="Bukari Y."/>
            <person name="Amoako-Attah I."/>
            <person name="Meinhardt L.W."/>
            <person name="Bailey B.A."/>
            <person name="Cohen S.P."/>
        </authorList>
    </citation>
    <scope>NUCLEOTIDE SEQUENCE [LARGE SCALE GENOMIC DNA]</scope>
    <source>
        <strain evidence="3 4">GH-12</strain>
    </source>
</reference>
<feature type="compositionally biased region" description="Polar residues" evidence="2">
    <location>
        <begin position="35"/>
        <end position="45"/>
    </location>
</feature>
<evidence type="ECO:0000256" key="2">
    <source>
        <dbReference type="SAM" id="MobiDB-lite"/>
    </source>
</evidence>
<dbReference type="EMBL" id="JAYKXP010000008">
    <property type="protein sequence ID" value="KAK7054969.1"/>
    <property type="molecule type" value="Genomic_DNA"/>
</dbReference>
<protein>
    <submittedName>
        <fullName evidence="3">Uncharacterized protein</fullName>
    </submittedName>
</protein>
<feature type="region of interest" description="Disordered" evidence="2">
    <location>
        <begin position="1"/>
        <end position="46"/>
    </location>
</feature>
<keyword evidence="4" id="KW-1185">Reference proteome</keyword>
<evidence type="ECO:0000313" key="4">
    <source>
        <dbReference type="Proteomes" id="UP001383192"/>
    </source>
</evidence>
<evidence type="ECO:0000256" key="1">
    <source>
        <dbReference type="SAM" id="Coils"/>
    </source>
</evidence>
<comment type="caution">
    <text evidence="3">The sequence shown here is derived from an EMBL/GenBank/DDBJ whole genome shotgun (WGS) entry which is preliminary data.</text>
</comment>
<sequence length="114" mass="13289">MGFALAAKRRRSSAQKEALKRAGQARHNPQKRADVTSTAKSTDSPNPMVEELIKLIAETEVLEKQKEELGRSVEELRERLKEADKKLKREKWKNRQIATGRFRWRKYELCPNLT</sequence>
<dbReference type="AlphaFoldDB" id="A0AAW0DU89"/>
<keyword evidence="1" id="KW-0175">Coiled coil</keyword>